<dbReference type="PANTHER" id="PTHR31139:SF4">
    <property type="entry name" value="ECTOPIC P GRANULES PROTEIN 5 HOMOLOG"/>
    <property type="match status" value="1"/>
</dbReference>
<keyword evidence="2" id="KW-0072">Autophagy</keyword>
<evidence type="ECO:0000256" key="3">
    <source>
        <dbReference type="SAM" id="MobiDB-lite"/>
    </source>
</evidence>
<feature type="domain" description="Epg5-like TPR" evidence="5">
    <location>
        <begin position="1289"/>
        <end position="1457"/>
    </location>
</feature>
<dbReference type="Pfam" id="PF26106">
    <property type="entry name" value="TPR_Epg5_C"/>
    <property type="match status" value="1"/>
</dbReference>
<comment type="similarity">
    <text evidence="1">Belongs to the EPG5 family.</text>
</comment>
<feature type="region of interest" description="Disordered" evidence="3">
    <location>
        <begin position="38"/>
        <end position="102"/>
    </location>
</feature>
<dbReference type="GO" id="GO:0097352">
    <property type="term" value="P:autophagosome maturation"/>
    <property type="evidence" value="ECO:0007669"/>
    <property type="project" value="TreeGrafter"/>
</dbReference>
<feature type="compositionally biased region" description="Polar residues" evidence="3">
    <location>
        <begin position="1"/>
        <end position="10"/>
    </location>
</feature>
<evidence type="ECO:0000313" key="6">
    <source>
        <dbReference type="EMBL" id="OWK62043.1"/>
    </source>
</evidence>
<feature type="domain" description="Epg5-like central TPR repeats" evidence="4">
    <location>
        <begin position="1714"/>
        <end position="2125"/>
    </location>
</feature>
<dbReference type="Pfam" id="PF26573">
    <property type="entry name" value="TPR_Epg5_2"/>
    <property type="match status" value="1"/>
</dbReference>
<feature type="compositionally biased region" description="Basic and acidic residues" evidence="3">
    <location>
        <begin position="12"/>
        <end position="24"/>
    </location>
</feature>
<proteinExistence type="inferred from homology"/>
<dbReference type="PANTHER" id="PTHR31139">
    <property type="entry name" value="ECTOPIC P GRANULES PROTEIN 5 HOMOLOG"/>
    <property type="match status" value="1"/>
</dbReference>
<comment type="caution">
    <text evidence="6">The sequence shown here is derived from an EMBL/GenBank/DDBJ whole genome shotgun (WGS) entry which is preliminary data.</text>
</comment>
<dbReference type="EMBL" id="MUZQ01000032">
    <property type="protein sequence ID" value="OWK62043.1"/>
    <property type="molecule type" value="Genomic_DNA"/>
</dbReference>
<dbReference type="STRING" id="299123.ENSLSDP00000025240"/>
<gene>
    <name evidence="6" type="primary">EPG5</name>
    <name evidence="6" type="ORF">RLOC_00001524</name>
</gene>
<accession>A0A218V7R7</accession>
<feature type="region of interest" description="Disordered" evidence="3">
    <location>
        <begin position="1"/>
        <end position="24"/>
    </location>
</feature>
<dbReference type="Proteomes" id="UP000197619">
    <property type="component" value="Unassembled WGS sequence"/>
</dbReference>
<evidence type="ECO:0000259" key="4">
    <source>
        <dbReference type="Pfam" id="PF26103"/>
    </source>
</evidence>
<dbReference type="InterPro" id="IPR051436">
    <property type="entry name" value="Autophagy-related_EPG5"/>
</dbReference>
<keyword evidence="7" id="KW-1185">Reference proteome</keyword>
<feature type="compositionally biased region" description="Polar residues" evidence="3">
    <location>
        <begin position="40"/>
        <end position="49"/>
    </location>
</feature>
<evidence type="ECO:0000256" key="1">
    <source>
        <dbReference type="ARBA" id="ARBA00010948"/>
    </source>
</evidence>
<dbReference type="InterPro" id="IPR059030">
    <property type="entry name" value="TPR_Epg5_mid"/>
</dbReference>
<evidence type="ECO:0000256" key="2">
    <source>
        <dbReference type="ARBA" id="ARBA00023006"/>
    </source>
</evidence>
<evidence type="ECO:0000313" key="7">
    <source>
        <dbReference type="Proteomes" id="UP000197619"/>
    </source>
</evidence>
<evidence type="ECO:0000259" key="5">
    <source>
        <dbReference type="Pfam" id="PF26573"/>
    </source>
</evidence>
<dbReference type="GO" id="GO:0005737">
    <property type="term" value="C:cytoplasm"/>
    <property type="evidence" value="ECO:0007669"/>
    <property type="project" value="TreeGrafter"/>
</dbReference>
<feature type="region of interest" description="Disordered" evidence="3">
    <location>
        <begin position="1375"/>
        <end position="1396"/>
    </location>
</feature>
<feature type="region of interest" description="Disordered" evidence="3">
    <location>
        <begin position="558"/>
        <end position="581"/>
    </location>
</feature>
<dbReference type="InterPro" id="IPR058750">
    <property type="entry name" value="TPR_Epg5"/>
</dbReference>
<sequence>MAEGSSQARTVQVEHPEEFTEIQLRDEVDNRRIINDVSDIPQSHLSSANEGALAVSLEPPRDAEEAKADPPQEECVGDVEKSKLDKSQSSVEAVDSGSRNSDLLRSTIQSSAAAPLSVMGFVQGRRAENRQDFRDPLSCSLEKLPLSTSQRSEKSKVCVPRPVYPDLSLELSYEKPTIMAVKPLLHHERLYPELPSEPELVPFTREQLKIFEPCSWLENVDSYAEEFESVAHQDRHEFYELLLNYMRCRKQLLLAEAELQAMTTDCQNVKGRLWTLKEQQKTVQVLLLNLLLNPNYSGISFTCQPNPFSPCPVTTVPDKESLSSFPVGPFQVLEGAVRATWQNVRTADIKYLLSFQGVCADQCKVTGHHRYQTVELNESVLGELKKLFEAKAEHVHQTLALHSYTSVLSRLQVESYVYRLLSSSSLLRSVALQQQEQVLKQTENLSSDLSHLKECISVLFSFTRRVIEDPQFHSDLLMWLQRLVSVLQRIGCPGDHLFLFNHILRCPAGISEWACPFIQIKVFGNPSGVFHFMQSLALLMSPVKNRVDFMCHMKPIERKNSSSSGKESGNWTLVDEGGEEDEDPETSWILLLEDDLIALLSQFPFHELFQQFLGFTSEGAYFPEKTSPQKMMKIFAFANSLVELLSVGLETFNRARYRQFVKRIGQLIKMTLCHVSDHWAQYVSGNKQYGLVEHPYSVEKLQLEFDELFFRAVLHVLKAKRLGVWLFMSEMPYGTLSSSMLWRLFFVMHCAENEHLEQLCSTLQPADYKQRLRDPEHLAQFEKYLQSMNCSEEICLLTTFAQMAQTKRADVDEDFIKIIVLEIYEVSYVSLSTRETFSKVGRELLGAIASIHTQIISVLLDRIRETIEKVGMVSLYLFKELPLYLWKPSSSEIALIRDWLLNYSLTAVENKLACIILEGLNWGFGEHNTLHLDPAVHSEVALMVLEAYQKYLSQKPYAGLLSEGIKQVSYLASIVRYGETPETSFNQWAWSLVLRLKLHRNDRGVQQSGLAVPVCDSALDTAESVMLHPLLKAVKANVPIGCYLALAMTTLGHSIEKFCAEGIPLLGVLVQSRHLRTVVHVLDKILPLFYSCQYYLLKNEQFLSYVELFLHLDSGVPQGVTQQVTHKVTQHLTGVNYGENVKLLSSMIQTHIFLSDHPNGVGPAAVLEFWVQVLTSQQLWHRDWATLCLLDDLCKAAFQYSQEDCVQKLLYQQHKNALGYHCDKGMLSSLVSWIVAGNVTPSFLEGNANSSQVWFAWTVLNMESIFEEDSQLRRVVEGELVINALTPDQALKRLMIYRWAHQALATPADHPLMPLIWQKFFFLYLHRPGPQYGLPVDGCIGRRFFQSAAHVNLLSEMKQRLTEVADFHHAASKALRVESPESNDKSPEKTSCSPDYLTSPELHKELVRLCNVLILWLEDENFQKGDTYIPSLPKQYDAHRLAKVMQNQQDLWMEYVNVELIHHEFQEALNLWLQVQLESHPACASAGETDFTNPLSAKVRIMNNLKKLDTPKPPLPLQTMKAPVPVISSATLVSQKDAIQLMRRDLKILQQHAKTAALWESQHVALNSEILDTVPKLYVNREEQITLHLECRGTSNKGCQGAAQLTIQFEGKHKNEAVSQQLHALRKEVRQLQAEAMKPPSLGVVEAAVHVENFITALINIYKVQPMPAIKKVGIGLFFTLVEYVCDETQRNPPTRQFFTSCIEILGQVFISGTKSECKHLLQTILQNRRLCTLLSPYFTPGASPSEFVTLYKKVVAFLSEDNSDVVFMLLTKFDLTQWLSMAKPPLSERTQLLESIHLALSACGLEPEEDILMPFNIFCKHWTNLLQYQFPDHYSDFLRLFVQSSSEQLLSPDCWKASLQALRCDSAVAEQSSFKKSDSVEGSVMRDAAKTLLSIEQVRETIEWLSTSFCKLRLSSVDFRTFGLFSKWTPYVAEVKTFLEYLIKQLIDTEVANLAQEPVGSSRILAGNVSLNYIGADLISLIPSKKSNYVLFPLAIQSLYSVIAGLFKPWILVLEKEDSSQPCYPWLESDTPVASTMPFSLILEKLLPSHHGALWLHLMYYCECCTAPKMPEFILYAFHTEFRRLPWKEMHPDQMLMEEFFKIERGSPKSCFLFLGYVLCEVNWVSVLSDAWNPNPHPQTHSMIVCLLYMMVLLAKEEQLIGEEPELPSNIEYCEYELKTAMKVQLKLMSLNLQESPLINLLGQTSSLPWQLVGISSYESIISYCNSHYPPSVILAKDAGAELIVKLLKISAGFGTSSDSHIHLDATLKCRVYIRQVVQFLSTLEQSGKITLAVLEQEMAKLLDDIVIFNPPGLLRRFSASCFADMDLQTRHLALSSLFTETLMMLNNSSIAMAESLRSSLRKWIDSRVQGLLAMPLLTAACHSLASVRHMAETTEACITSYFSDDSPHCQELGWGPILASLQVPELTMEEFLQECLSLGSYLTLYVYLLQCLNTDQTLTNEMKILLTISKWLEQVYPSSAKEEAKLFLWWHKAIQLSLVQLEQDDPILIESVIRTLLSIQARQSQLAEERLTSGILGAIGLGRKSPLSPRFRVVARSLSTFLLVQIPAESQVRLKAGLEPRLSQKAQQALSALEAMSSNKQYMDYQEQLSQASLFIKHPEHCLQDGNNLLSLLVNTLYPEVHFLDSIR</sequence>
<feature type="compositionally biased region" description="Low complexity" evidence="3">
    <location>
        <begin position="561"/>
        <end position="570"/>
    </location>
</feature>
<name>A0A218V7R7_9PASE</name>
<dbReference type="Pfam" id="PF26103">
    <property type="entry name" value="TPR_Epg5"/>
    <property type="match status" value="1"/>
</dbReference>
<reference evidence="6 7" key="1">
    <citation type="submission" date="2017-05" db="EMBL/GenBank/DDBJ databases">
        <title>Genome of assembly of the Bengalese finch, Lonchura striata domestica.</title>
        <authorList>
            <person name="Colquitt B.M."/>
            <person name="Brainard M.S."/>
        </authorList>
    </citation>
    <scope>NUCLEOTIDE SEQUENCE [LARGE SCALE GENOMIC DNA]</scope>
    <source>
        <strain evidence="6">White83orange57</strain>
    </source>
</reference>
<feature type="compositionally biased region" description="Basic and acidic residues" evidence="3">
    <location>
        <begin position="59"/>
        <end position="70"/>
    </location>
</feature>
<protein>
    <submittedName>
        <fullName evidence="6">Ectopic P granules protein 5</fullName>
    </submittedName>
</protein>
<organism evidence="6 7">
    <name type="scientific">Lonchura striata</name>
    <name type="common">white-rumped munia</name>
    <dbReference type="NCBI Taxonomy" id="40157"/>
    <lineage>
        <taxon>Eukaryota</taxon>
        <taxon>Metazoa</taxon>
        <taxon>Chordata</taxon>
        <taxon>Craniata</taxon>
        <taxon>Vertebrata</taxon>
        <taxon>Euteleostomi</taxon>
        <taxon>Archelosauria</taxon>
        <taxon>Archosauria</taxon>
        <taxon>Dinosauria</taxon>
        <taxon>Saurischia</taxon>
        <taxon>Theropoda</taxon>
        <taxon>Coelurosauria</taxon>
        <taxon>Aves</taxon>
        <taxon>Neognathae</taxon>
        <taxon>Neoaves</taxon>
        <taxon>Telluraves</taxon>
        <taxon>Australaves</taxon>
        <taxon>Passeriformes</taxon>
        <taxon>Passeroidea</taxon>
        <taxon>Estrildidae</taxon>
        <taxon>Estrildinae</taxon>
        <taxon>Lonchura</taxon>
    </lineage>
</organism>
<feature type="compositionally biased region" description="Basic and acidic residues" evidence="3">
    <location>
        <begin position="1375"/>
        <end position="1388"/>
    </location>
</feature>
<feature type="compositionally biased region" description="Polar residues" evidence="3">
    <location>
        <begin position="87"/>
        <end position="102"/>
    </location>
</feature>